<protein>
    <submittedName>
        <fullName evidence="1">Uncharacterized protein</fullName>
    </submittedName>
</protein>
<dbReference type="EMBL" id="FPIA01000113">
    <property type="protein sequence ID" value="SFV89039.1"/>
    <property type="molecule type" value="Genomic_DNA"/>
</dbReference>
<reference evidence="1" key="1">
    <citation type="submission" date="2016-10" db="EMBL/GenBank/DDBJ databases">
        <authorList>
            <person name="de Groot N.N."/>
        </authorList>
    </citation>
    <scope>NUCLEOTIDE SEQUENCE</scope>
</reference>
<proteinExistence type="predicted"/>
<gene>
    <name evidence="1" type="ORF">MNB_SUP05-SYMBIONT-7-555</name>
</gene>
<dbReference type="AlphaFoldDB" id="A0A1W1E529"/>
<name>A0A1W1E529_9ZZZZ</name>
<evidence type="ECO:0000313" key="1">
    <source>
        <dbReference type="EMBL" id="SFV89039.1"/>
    </source>
</evidence>
<sequence length="38" mass="4406">MPLKARIIVRFRGLKKLRIATSILNFLSMLKQTIISSF</sequence>
<organism evidence="1">
    <name type="scientific">hydrothermal vent metagenome</name>
    <dbReference type="NCBI Taxonomy" id="652676"/>
    <lineage>
        <taxon>unclassified sequences</taxon>
        <taxon>metagenomes</taxon>
        <taxon>ecological metagenomes</taxon>
    </lineage>
</organism>
<accession>A0A1W1E529</accession>